<proteinExistence type="predicted"/>
<dbReference type="InterPro" id="IPR058788">
    <property type="entry name" value="ApnL_N"/>
</dbReference>
<gene>
    <name evidence="2" type="ORF">H9800_04900</name>
</gene>
<protein>
    <recommendedName>
        <fullName evidence="1">D-apionate lactonase N-terminal domain-containing protein</fullName>
    </recommendedName>
</protein>
<feature type="non-terminal residue" evidence="2">
    <location>
        <position position="365"/>
    </location>
</feature>
<evidence type="ECO:0000313" key="2">
    <source>
        <dbReference type="EMBL" id="HJA04178.1"/>
    </source>
</evidence>
<sequence length="365" mass="39288">MTWTRERIRPIDLGDWQLQLRDDDLAQLTFRGREVLRSVRAVVRDRDWATAVWAVEHVSVAGSGATISLVSDAFGTRFEGSLSITADGASLSVSLAVSADREFWTNRTGLVVLHPARVSGAPLTVTHTSGDVSHIAFPEEISPHQPAFDIRALASEGVTVTFEGDRFEMEDQRNWTDASFKTYNRALADPFPYLLESPVVQSVTVTVDDAGAPAPHEARPAGEALVLREREAGPIAFSVGASTAPGTGPADPVGHDLLVEVDLGWAGWSSVIERAAASGLPLDVRLVLPLEDAERAVARAIDALADVPLARIAAIQPPTHPHEHMSDAQSTRILRAALGDRDVPVIGGTRSHFTELNRGQHLVPD</sequence>
<accession>A0A9D2H430</accession>
<dbReference type="EMBL" id="DXAM01000069">
    <property type="protein sequence ID" value="HJA04178.1"/>
    <property type="molecule type" value="Genomic_DNA"/>
</dbReference>
<reference evidence="2" key="2">
    <citation type="submission" date="2021-04" db="EMBL/GenBank/DDBJ databases">
        <authorList>
            <person name="Gilroy R."/>
        </authorList>
    </citation>
    <scope>NUCLEOTIDE SEQUENCE</scope>
    <source>
        <strain evidence="2">ChiHjej8B7-3636</strain>
    </source>
</reference>
<comment type="caution">
    <text evidence="2">The sequence shown here is derived from an EMBL/GenBank/DDBJ whole genome shotgun (WGS) entry which is preliminary data.</text>
</comment>
<dbReference type="Proteomes" id="UP000824220">
    <property type="component" value="Unassembled WGS sequence"/>
</dbReference>
<dbReference type="Pfam" id="PF25837">
    <property type="entry name" value="Apionate_lact_N"/>
    <property type="match status" value="1"/>
</dbReference>
<reference evidence="2" key="1">
    <citation type="journal article" date="2021" name="PeerJ">
        <title>Extensive microbial diversity within the chicken gut microbiome revealed by metagenomics and culture.</title>
        <authorList>
            <person name="Gilroy R."/>
            <person name="Ravi A."/>
            <person name="Getino M."/>
            <person name="Pursley I."/>
            <person name="Horton D.L."/>
            <person name="Alikhan N.F."/>
            <person name="Baker D."/>
            <person name="Gharbi K."/>
            <person name="Hall N."/>
            <person name="Watson M."/>
            <person name="Adriaenssens E.M."/>
            <person name="Foster-Nyarko E."/>
            <person name="Jarju S."/>
            <person name="Secka A."/>
            <person name="Antonio M."/>
            <person name="Oren A."/>
            <person name="Chaudhuri R.R."/>
            <person name="La Ragione R."/>
            <person name="Hildebrand F."/>
            <person name="Pallen M.J."/>
        </authorList>
    </citation>
    <scope>NUCLEOTIDE SEQUENCE</scope>
    <source>
        <strain evidence="2">ChiHjej8B7-3636</strain>
    </source>
</reference>
<evidence type="ECO:0000259" key="1">
    <source>
        <dbReference type="Pfam" id="PF25837"/>
    </source>
</evidence>
<feature type="domain" description="D-apionate lactonase N-terminal" evidence="1">
    <location>
        <begin position="6"/>
        <end position="209"/>
    </location>
</feature>
<dbReference type="AlphaFoldDB" id="A0A9D2H430"/>
<name>A0A9D2H430_9MICO</name>
<evidence type="ECO:0000313" key="3">
    <source>
        <dbReference type="Proteomes" id="UP000824220"/>
    </source>
</evidence>
<organism evidence="2 3">
    <name type="scientific">Candidatus Microbacterium stercoravium</name>
    <dbReference type="NCBI Taxonomy" id="2838697"/>
    <lineage>
        <taxon>Bacteria</taxon>
        <taxon>Bacillati</taxon>
        <taxon>Actinomycetota</taxon>
        <taxon>Actinomycetes</taxon>
        <taxon>Micrococcales</taxon>
        <taxon>Microbacteriaceae</taxon>
        <taxon>Microbacterium</taxon>
    </lineage>
</organism>